<dbReference type="OrthoDB" id="7805566at2"/>
<dbReference type="AlphaFoldDB" id="A0A238JAC9"/>
<dbReference type="EMBL" id="FXXP01000001">
    <property type="protein sequence ID" value="SMX27164.1"/>
    <property type="molecule type" value="Genomic_DNA"/>
</dbReference>
<dbReference type="RefSeq" id="WP_133840682.1">
    <property type="nucleotide sequence ID" value="NZ_FXXP01000001.1"/>
</dbReference>
<evidence type="ECO:0000313" key="2">
    <source>
        <dbReference type="Proteomes" id="UP000225972"/>
    </source>
</evidence>
<name>A0A238JAC9_9RHOB</name>
<accession>A0A238JAC9</accession>
<keyword evidence="2" id="KW-1185">Reference proteome</keyword>
<proteinExistence type="predicted"/>
<sequence length="313" mass="35164">MRIAIGILCGFISIVSSLGMADYAMQAINANQGFLEFGLKGWANSFAERGRIAAEKRRSKQLVTENLGNDLRDLLPAAPAGWTRQSWSITQSKLIKGHYRGAIPSHDELERIAQEELGASNASFSDLMGGYSKATYHRKKAKQTYVYAKGKDRIALSIRQIEAPRKARTIEEAAIRNAAKQTAWSKKEIGFARIRGVVFLEIMDDWEAQTFRTIRADMILPDGSSIRVTALARAKDAEIKRVLNGVDFTRIRKLADPGAHSELMAGVSEAVLARREAAMLKEKRLMQRAAQDRARYRAQLRHHNERYGLSREY</sequence>
<protein>
    <submittedName>
        <fullName evidence="1">Uncharacterized protein</fullName>
    </submittedName>
</protein>
<organism evidence="1 2">
    <name type="scientific">Pelagimonas phthalicica</name>
    <dbReference type="NCBI Taxonomy" id="1037362"/>
    <lineage>
        <taxon>Bacteria</taxon>
        <taxon>Pseudomonadati</taxon>
        <taxon>Pseudomonadota</taxon>
        <taxon>Alphaproteobacteria</taxon>
        <taxon>Rhodobacterales</taxon>
        <taxon>Roseobacteraceae</taxon>
        <taxon>Pelagimonas</taxon>
    </lineage>
</organism>
<dbReference type="Proteomes" id="UP000225972">
    <property type="component" value="Unassembled WGS sequence"/>
</dbReference>
<evidence type="ECO:0000313" key="1">
    <source>
        <dbReference type="EMBL" id="SMX27164.1"/>
    </source>
</evidence>
<reference evidence="2" key="1">
    <citation type="submission" date="2017-05" db="EMBL/GenBank/DDBJ databases">
        <authorList>
            <person name="Rodrigo-Torres L."/>
            <person name="Arahal R. D."/>
            <person name="Lucena T."/>
        </authorList>
    </citation>
    <scope>NUCLEOTIDE SEQUENCE [LARGE SCALE GENOMIC DNA]</scope>
    <source>
        <strain evidence="2">CECT 8649</strain>
    </source>
</reference>
<gene>
    <name evidence="1" type="ORF">TRP8649_01266</name>
</gene>